<evidence type="ECO:0000313" key="1">
    <source>
        <dbReference type="EMBL" id="KAK6984123.1"/>
    </source>
</evidence>
<reference evidence="1 2" key="1">
    <citation type="journal article" date="2024" name="J Genomics">
        <title>Draft genome sequencing and assembly of Favolaschia claudopus CIRM-BRFM 2984 isolated from oak limbs.</title>
        <authorList>
            <person name="Navarro D."/>
            <person name="Drula E."/>
            <person name="Chaduli D."/>
            <person name="Cazenave R."/>
            <person name="Ahrendt S."/>
            <person name="Wang J."/>
            <person name="Lipzen A."/>
            <person name="Daum C."/>
            <person name="Barry K."/>
            <person name="Grigoriev I.V."/>
            <person name="Favel A."/>
            <person name="Rosso M.N."/>
            <person name="Martin F."/>
        </authorList>
    </citation>
    <scope>NUCLEOTIDE SEQUENCE [LARGE SCALE GENOMIC DNA]</scope>
    <source>
        <strain evidence="1 2">CIRM-BRFM 2984</strain>
    </source>
</reference>
<evidence type="ECO:0000313" key="2">
    <source>
        <dbReference type="Proteomes" id="UP001362999"/>
    </source>
</evidence>
<name>A0AAV9ZIE1_9AGAR</name>
<dbReference type="Proteomes" id="UP001362999">
    <property type="component" value="Unassembled WGS sequence"/>
</dbReference>
<dbReference type="EMBL" id="JAWWNJ010000141">
    <property type="protein sequence ID" value="KAK6984123.1"/>
    <property type="molecule type" value="Genomic_DNA"/>
</dbReference>
<proteinExistence type="predicted"/>
<organism evidence="1 2">
    <name type="scientific">Favolaschia claudopus</name>
    <dbReference type="NCBI Taxonomy" id="2862362"/>
    <lineage>
        <taxon>Eukaryota</taxon>
        <taxon>Fungi</taxon>
        <taxon>Dikarya</taxon>
        <taxon>Basidiomycota</taxon>
        <taxon>Agaricomycotina</taxon>
        <taxon>Agaricomycetes</taxon>
        <taxon>Agaricomycetidae</taxon>
        <taxon>Agaricales</taxon>
        <taxon>Marasmiineae</taxon>
        <taxon>Mycenaceae</taxon>
        <taxon>Favolaschia</taxon>
    </lineage>
</organism>
<dbReference type="AlphaFoldDB" id="A0AAV9ZIE1"/>
<sequence>MKTKGKYPADTRQHPPSMRRMLLRSPAMSALTAMTNGLVFATQLAEQCQSGRTHTWKGRRQRRGLQEEIGVLVNEAADEYDAKESEIADLSNRIVPAKSRRRRRRLHRADDADESVEGPGALEERVRKAGRHMQVNVAVWFQDEAAVFMDDADDDFDYDTEFDSKATRTQAQIQDVIQLLPKEAVPLRTQEWIGSAFIDGMGNQRSATVYRLRHPSLIHLSDKNDLKYFSSSSSRFEHFKERIGYIAATETEDAYYSTFLAPILYDQFHDDLDVNHLFRNPLPLQLCAGQEKTAGGI</sequence>
<gene>
    <name evidence="1" type="ORF">R3P38DRAFT_3375283</name>
</gene>
<protein>
    <submittedName>
        <fullName evidence="1">Uncharacterized protein</fullName>
    </submittedName>
</protein>
<comment type="caution">
    <text evidence="1">The sequence shown here is derived from an EMBL/GenBank/DDBJ whole genome shotgun (WGS) entry which is preliminary data.</text>
</comment>
<keyword evidence="2" id="KW-1185">Reference proteome</keyword>
<accession>A0AAV9ZIE1</accession>